<name>A0A9D4GXN7_DREPO</name>
<dbReference type="Proteomes" id="UP000828390">
    <property type="component" value="Unassembled WGS sequence"/>
</dbReference>
<evidence type="ECO:0000256" key="1">
    <source>
        <dbReference type="SAM" id="MobiDB-lite"/>
    </source>
</evidence>
<sequence length="180" mass="19701">MSTKGQSVKDKDWNNSRNEPSSIAENVASSSSPCPKMSTKCQNVRVEYIALYYVCLCLLPESALLNNDDDDKEAGFQPTSSNSAEMDSSKGTSCFKNRQERAILRDDDGSGSRNEPSSIAENYFILSPSGSKMSTKGQNAEVAGFADIKTFLDSIASMSLIHVCVTYTIDYGYLCLYVFS</sequence>
<gene>
    <name evidence="2" type="ORF">DPMN_125367</name>
</gene>
<reference evidence="2" key="1">
    <citation type="journal article" date="2019" name="bioRxiv">
        <title>The Genome of the Zebra Mussel, Dreissena polymorpha: A Resource for Invasive Species Research.</title>
        <authorList>
            <person name="McCartney M.A."/>
            <person name="Auch B."/>
            <person name="Kono T."/>
            <person name="Mallez S."/>
            <person name="Zhang Y."/>
            <person name="Obille A."/>
            <person name="Becker A."/>
            <person name="Abrahante J.E."/>
            <person name="Garbe J."/>
            <person name="Badalamenti J.P."/>
            <person name="Herman A."/>
            <person name="Mangelson H."/>
            <person name="Liachko I."/>
            <person name="Sullivan S."/>
            <person name="Sone E.D."/>
            <person name="Koren S."/>
            <person name="Silverstein K.A.T."/>
            <person name="Beckman K.B."/>
            <person name="Gohl D.M."/>
        </authorList>
    </citation>
    <scope>NUCLEOTIDE SEQUENCE</scope>
    <source>
        <strain evidence="2">Duluth1</strain>
        <tissue evidence="2">Whole animal</tissue>
    </source>
</reference>
<feature type="region of interest" description="Disordered" evidence="1">
    <location>
        <begin position="1"/>
        <end position="36"/>
    </location>
</feature>
<accession>A0A9D4GXN7</accession>
<evidence type="ECO:0000313" key="2">
    <source>
        <dbReference type="EMBL" id="KAH3823560.1"/>
    </source>
</evidence>
<proteinExistence type="predicted"/>
<reference evidence="2" key="2">
    <citation type="submission" date="2020-11" db="EMBL/GenBank/DDBJ databases">
        <authorList>
            <person name="McCartney M.A."/>
            <person name="Auch B."/>
            <person name="Kono T."/>
            <person name="Mallez S."/>
            <person name="Becker A."/>
            <person name="Gohl D.M."/>
            <person name="Silverstein K.A.T."/>
            <person name="Koren S."/>
            <person name="Bechman K.B."/>
            <person name="Herman A."/>
            <person name="Abrahante J.E."/>
            <person name="Garbe J."/>
        </authorList>
    </citation>
    <scope>NUCLEOTIDE SEQUENCE</scope>
    <source>
        <strain evidence="2">Duluth1</strain>
        <tissue evidence="2">Whole animal</tissue>
    </source>
</reference>
<keyword evidence="3" id="KW-1185">Reference proteome</keyword>
<dbReference type="AlphaFoldDB" id="A0A9D4GXN7"/>
<dbReference type="EMBL" id="JAIWYP010000005">
    <property type="protein sequence ID" value="KAH3823560.1"/>
    <property type="molecule type" value="Genomic_DNA"/>
</dbReference>
<comment type="caution">
    <text evidence="2">The sequence shown here is derived from an EMBL/GenBank/DDBJ whole genome shotgun (WGS) entry which is preliminary data.</text>
</comment>
<feature type="compositionally biased region" description="Low complexity" evidence="1">
    <location>
        <begin position="21"/>
        <end position="32"/>
    </location>
</feature>
<organism evidence="2 3">
    <name type="scientific">Dreissena polymorpha</name>
    <name type="common">Zebra mussel</name>
    <name type="synonym">Mytilus polymorpha</name>
    <dbReference type="NCBI Taxonomy" id="45954"/>
    <lineage>
        <taxon>Eukaryota</taxon>
        <taxon>Metazoa</taxon>
        <taxon>Spiralia</taxon>
        <taxon>Lophotrochozoa</taxon>
        <taxon>Mollusca</taxon>
        <taxon>Bivalvia</taxon>
        <taxon>Autobranchia</taxon>
        <taxon>Heteroconchia</taxon>
        <taxon>Euheterodonta</taxon>
        <taxon>Imparidentia</taxon>
        <taxon>Neoheterodontei</taxon>
        <taxon>Myida</taxon>
        <taxon>Dreissenoidea</taxon>
        <taxon>Dreissenidae</taxon>
        <taxon>Dreissena</taxon>
    </lineage>
</organism>
<feature type="region of interest" description="Disordered" evidence="1">
    <location>
        <begin position="70"/>
        <end position="92"/>
    </location>
</feature>
<protein>
    <submittedName>
        <fullName evidence="2">Uncharacterized protein</fullName>
    </submittedName>
</protein>
<evidence type="ECO:0000313" key="3">
    <source>
        <dbReference type="Proteomes" id="UP000828390"/>
    </source>
</evidence>
<feature type="compositionally biased region" description="Polar residues" evidence="1">
    <location>
        <begin position="77"/>
        <end position="92"/>
    </location>
</feature>